<organism evidence="3 4">
    <name type="scientific">Cellulomonas septica</name>
    <dbReference type="NCBI Taxonomy" id="285080"/>
    <lineage>
        <taxon>Bacteria</taxon>
        <taxon>Bacillati</taxon>
        <taxon>Actinomycetota</taxon>
        <taxon>Actinomycetes</taxon>
        <taxon>Micrococcales</taxon>
        <taxon>Cellulomonadaceae</taxon>
        <taxon>Cellulomonas</taxon>
    </lineage>
</organism>
<accession>A0ABX1K5I3</accession>
<dbReference type="EMBL" id="JAAXOY010000495">
    <property type="protein sequence ID" value="NKY40902.1"/>
    <property type="molecule type" value="Genomic_DNA"/>
</dbReference>
<proteinExistence type="inferred from homology"/>
<keyword evidence="1" id="KW-1277">Toxin-antitoxin system</keyword>
<dbReference type="PANTHER" id="PTHR35401">
    <property type="entry name" value="COPG FAMILY HELIX-TURN-HELIX PROTEIN-RELATED-RELATED"/>
    <property type="match status" value="1"/>
</dbReference>
<dbReference type="Gene3D" id="1.20.5.780">
    <property type="entry name" value="Single helix bin"/>
    <property type="match status" value="1"/>
</dbReference>
<evidence type="ECO:0000313" key="3">
    <source>
        <dbReference type="EMBL" id="NKY40902.1"/>
    </source>
</evidence>
<dbReference type="Proteomes" id="UP000777774">
    <property type="component" value="Unassembled WGS sequence"/>
</dbReference>
<evidence type="ECO:0000256" key="2">
    <source>
        <dbReference type="ARBA" id="ARBA00049988"/>
    </source>
</evidence>
<name>A0ABX1K5I3_9CELL</name>
<dbReference type="Pfam" id="PF08681">
    <property type="entry name" value="TacA1"/>
    <property type="match status" value="1"/>
</dbReference>
<dbReference type="InterPro" id="IPR010985">
    <property type="entry name" value="Ribbon_hlx_hlx"/>
</dbReference>
<evidence type="ECO:0000313" key="4">
    <source>
        <dbReference type="Proteomes" id="UP000777774"/>
    </source>
</evidence>
<protein>
    <submittedName>
        <fullName evidence="3">DUF1778 domain-containing protein</fullName>
    </submittedName>
</protein>
<comment type="similarity">
    <text evidence="2">Belongs to the TacA antitoxin family.</text>
</comment>
<sequence length="91" mass="10039">MAATKTRRMEQRIDEDTDVLLSKAASITHESVSAFVVRSARDEAARVLARSDLTMMPAAQFDEMLAALDAAPRRIPALADAAARRRAFKHE</sequence>
<reference evidence="3 4" key="1">
    <citation type="submission" date="2020-04" db="EMBL/GenBank/DDBJ databases">
        <title>MicrobeNet Type strains.</title>
        <authorList>
            <person name="Nicholson A.C."/>
        </authorList>
    </citation>
    <scope>NUCLEOTIDE SEQUENCE [LARGE SCALE GENOMIC DNA]</scope>
    <source>
        <strain evidence="3 4">ATCC BAA-787</strain>
    </source>
</reference>
<comment type="caution">
    <text evidence="3">The sequence shown here is derived from an EMBL/GenBank/DDBJ whole genome shotgun (WGS) entry which is preliminary data.</text>
</comment>
<dbReference type="SUPFAM" id="SSF47598">
    <property type="entry name" value="Ribbon-helix-helix"/>
    <property type="match status" value="1"/>
</dbReference>
<keyword evidence="4" id="KW-1185">Reference proteome</keyword>
<dbReference type="InterPro" id="IPR014795">
    <property type="entry name" value="TacA_1-like"/>
</dbReference>
<dbReference type="RefSeq" id="WP_168679984.1">
    <property type="nucleotide sequence ID" value="NZ_JAAXOY010000495.1"/>
</dbReference>
<gene>
    <name evidence="3" type="ORF">HGA02_15620</name>
</gene>
<evidence type="ECO:0000256" key="1">
    <source>
        <dbReference type="ARBA" id="ARBA00022649"/>
    </source>
</evidence>